<keyword evidence="4" id="KW-0067">ATP-binding</keyword>
<dbReference type="Proteomes" id="UP000014408">
    <property type="component" value="Unassembled WGS sequence"/>
</dbReference>
<dbReference type="InterPro" id="IPR015856">
    <property type="entry name" value="ABC_transpr_CbiO/EcfA_su"/>
</dbReference>
<gene>
    <name evidence="6" type="ORF">HMPREF1219_00423</name>
</gene>
<dbReference type="GO" id="GO:0042626">
    <property type="term" value="F:ATPase-coupled transmembrane transporter activity"/>
    <property type="evidence" value="ECO:0007669"/>
    <property type="project" value="TreeGrafter"/>
</dbReference>
<dbReference type="InterPro" id="IPR003593">
    <property type="entry name" value="AAA+_ATPase"/>
</dbReference>
<evidence type="ECO:0000313" key="7">
    <source>
        <dbReference type="Proteomes" id="UP000014408"/>
    </source>
</evidence>
<protein>
    <recommendedName>
        <fullName evidence="5">ABC transporter domain-containing protein</fullName>
    </recommendedName>
</protein>
<organism evidence="6 7">
    <name type="scientific">Corynebacterium pyruviciproducens ATCC BAA-1742</name>
    <dbReference type="NCBI Taxonomy" id="1125779"/>
    <lineage>
        <taxon>Bacteria</taxon>
        <taxon>Bacillati</taxon>
        <taxon>Actinomycetota</taxon>
        <taxon>Actinomycetes</taxon>
        <taxon>Mycobacteriales</taxon>
        <taxon>Corynebacteriaceae</taxon>
        <taxon>Corynebacterium</taxon>
    </lineage>
</organism>
<dbReference type="STRING" id="1125779.HMPREF1219_00423"/>
<dbReference type="GO" id="GO:0043190">
    <property type="term" value="C:ATP-binding cassette (ABC) transporter complex"/>
    <property type="evidence" value="ECO:0007669"/>
    <property type="project" value="TreeGrafter"/>
</dbReference>
<evidence type="ECO:0000256" key="2">
    <source>
        <dbReference type="ARBA" id="ARBA00022448"/>
    </source>
</evidence>
<comment type="similarity">
    <text evidence="1">Belongs to the ABC transporter superfamily.</text>
</comment>
<keyword evidence="2" id="KW-0813">Transport</keyword>
<evidence type="ECO:0000256" key="1">
    <source>
        <dbReference type="ARBA" id="ARBA00005417"/>
    </source>
</evidence>
<evidence type="ECO:0000256" key="4">
    <source>
        <dbReference type="ARBA" id="ARBA00022840"/>
    </source>
</evidence>
<sequence length="451" mass="48535">MTPRRDIDLEAHPSDIAIEAAGLTYTHASRTTPAFAGVSVTIGRGERVLLTGDSGAGKSTLLSLIARLITADDEGEQHGTLTVRGAVGMVLQDPDSQVICSRVGDNVAFGAENLAVPPEEIWPRVKKSLELVGLTVPFSHRATHLSGGQKQRLALAGILAMKPDIIILDEPTANLDPEGARDIVAAVDTVARVTGATLIVVEHNPQLWLHLVDTVYRLDGAGLHEIAPEEAVPHFDLPAHLTVPDNARNIIETHELQTAWGSPRSVRLPLGYSTVLRGENGTGKTTLALTLAGLEKPRGGEMVVAEDLCQGLRGLPHTWRSRDVARRIGYVFQNPEHQFVARTVLSELSLSGAPKERVDELVQRLRLGHLVDANPFTLSGGEKRRLSVATALANAPRLVILDEPTFGQDQTTFVELTGLIRELTDNGVTVLSITHDPVFEASLGDHVEVLT</sequence>
<dbReference type="PATRIC" id="fig|1125779.3.peg.411"/>
<proteinExistence type="inferred from homology"/>
<dbReference type="Pfam" id="PF00005">
    <property type="entry name" value="ABC_tran"/>
    <property type="match status" value="2"/>
</dbReference>
<dbReference type="CDD" id="cd03225">
    <property type="entry name" value="ABC_cobalt_CbiO_domain1"/>
    <property type="match status" value="2"/>
</dbReference>
<dbReference type="PROSITE" id="PS50893">
    <property type="entry name" value="ABC_TRANSPORTER_2"/>
    <property type="match status" value="2"/>
</dbReference>
<feature type="domain" description="ABC transporter" evidence="5">
    <location>
        <begin position="18"/>
        <end position="245"/>
    </location>
</feature>
<dbReference type="InterPro" id="IPR003439">
    <property type="entry name" value="ABC_transporter-like_ATP-bd"/>
</dbReference>
<keyword evidence="7" id="KW-1185">Reference proteome</keyword>
<feature type="domain" description="ABC transporter" evidence="5">
    <location>
        <begin position="245"/>
        <end position="451"/>
    </location>
</feature>
<dbReference type="Gene3D" id="3.40.50.300">
    <property type="entry name" value="P-loop containing nucleotide triphosphate hydrolases"/>
    <property type="match status" value="2"/>
</dbReference>
<name>S2Z1N2_9CORY</name>
<accession>S2Z1N2</accession>
<dbReference type="InterPro" id="IPR050095">
    <property type="entry name" value="ECF_ABC_transporter_ATP-bd"/>
</dbReference>
<dbReference type="RefSeq" id="WP_016457342.1">
    <property type="nucleotide sequence ID" value="NZ_KE150446.1"/>
</dbReference>
<dbReference type="PROSITE" id="PS00211">
    <property type="entry name" value="ABC_TRANSPORTER_1"/>
    <property type="match status" value="2"/>
</dbReference>
<dbReference type="InterPro" id="IPR017871">
    <property type="entry name" value="ABC_transporter-like_CS"/>
</dbReference>
<dbReference type="EMBL" id="ATBY01000006">
    <property type="protein sequence ID" value="EPD70608.1"/>
    <property type="molecule type" value="Genomic_DNA"/>
</dbReference>
<dbReference type="InterPro" id="IPR025662">
    <property type="entry name" value="Sigma_54_int_dom_ATP-bd_1"/>
</dbReference>
<dbReference type="PROSITE" id="PS00675">
    <property type="entry name" value="SIGMA54_INTERACT_1"/>
    <property type="match status" value="1"/>
</dbReference>
<keyword evidence="3" id="KW-0547">Nucleotide-binding</keyword>
<dbReference type="PANTHER" id="PTHR43553">
    <property type="entry name" value="HEAVY METAL TRANSPORTER"/>
    <property type="match status" value="1"/>
</dbReference>
<reference evidence="6 7" key="1">
    <citation type="submission" date="2013-05" db="EMBL/GenBank/DDBJ databases">
        <title>The Genome Sequence of Corynebacterium pyruviciproducens 1773O (ATCC BAA-1742).</title>
        <authorList>
            <consortium name="The Broad Institute Genomics Platform"/>
            <person name="Earl A."/>
            <person name="Ward D."/>
            <person name="Feldgarden M."/>
            <person name="Gevers D."/>
            <person name="Tong J."/>
            <person name="Walker B."/>
            <person name="Young S."/>
            <person name="Zeng Q."/>
            <person name="Gargeya S."/>
            <person name="Fitzgerald M."/>
            <person name="Haas B."/>
            <person name="Abouelleil A."/>
            <person name="Allen A.W."/>
            <person name="Alvarado L."/>
            <person name="Arachchi H.M."/>
            <person name="Berlin A.M."/>
            <person name="Chapman S.B."/>
            <person name="Gainer-Dewar J."/>
            <person name="Goldberg J."/>
            <person name="Griggs A."/>
            <person name="Gujja S."/>
            <person name="Hansen M."/>
            <person name="Howarth C."/>
            <person name="Imamovic A."/>
            <person name="Ireland A."/>
            <person name="Larimer J."/>
            <person name="McCowan C."/>
            <person name="Murphy C."/>
            <person name="Pearson M."/>
            <person name="Poon T.W."/>
            <person name="Priest M."/>
            <person name="Roberts A."/>
            <person name="Saif S."/>
            <person name="Shea T."/>
            <person name="Sisk P."/>
            <person name="Sykes S."/>
            <person name="Wortman J."/>
            <person name="Nusbaum C."/>
            <person name="Birren B."/>
        </authorList>
    </citation>
    <scope>NUCLEOTIDE SEQUENCE [LARGE SCALE GENOMIC DNA]</scope>
    <source>
        <strain evidence="6 7">ATCC BAA-1742</strain>
    </source>
</reference>
<dbReference type="HOGENOM" id="CLU_000604_86_7_11"/>
<evidence type="ECO:0000313" key="6">
    <source>
        <dbReference type="EMBL" id="EPD70608.1"/>
    </source>
</evidence>
<dbReference type="eggNOG" id="COG1129">
    <property type="taxonomic scope" value="Bacteria"/>
</dbReference>
<dbReference type="GO" id="GO:0016887">
    <property type="term" value="F:ATP hydrolysis activity"/>
    <property type="evidence" value="ECO:0007669"/>
    <property type="project" value="InterPro"/>
</dbReference>
<evidence type="ECO:0000259" key="5">
    <source>
        <dbReference type="PROSITE" id="PS50893"/>
    </source>
</evidence>
<dbReference type="AlphaFoldDB" id="S2Z1N2"/>
<dbReference type="SUPFAM" id="SSF52540">
    <property type="entry name" value="P-loop containing nucleoside triphosphate hydrolases"/>
    <property type="match status" value="2"/>
</dbReference>
<evidence type="ECO:0000256" key="3">
    <source>
        <dbReference type="ARBA" id="ARBA00022741"/>
    </source>
</evidence>
<dbReference type="SMART" id="SM00382">
    <property type="entry name" value="AAA"/>
    <property type="match status" value="2"/>
</dbReference>
<dbReference type="InterPro" id="IPR027417">
    <property type="entry name" value="P-loop_NTPase"/>
</dbReference>
<comment type="caution">
    <text evidence="6">The sequence shown here is derived from an EMBL/GenBank/DDBJ whole genome shotgun (WGS) entry which is preliminary data.</text>
</comment>
<dbReference type="GO" id="GO:0005524">
    <property type="term" value="F:ATP binding"/>
    <property type="evidence" value="ECO:0007669"/>
    <property type="project" value="UniProtKB-KW"/>
</dbReference>
<dbReference type="PANTHER" id="PTHR43553:SF24">
    <property type="entry name" value="ENERGY-COUPLING FACTOR TRANSPORTER ATP-BINDING PROTEIN ECFA1"/>
    <property type="match status" value="1"/>
</dbReference>